<gene>
    <name evidence="1" type="ORF">MRB53_004481</name>
</gene>
<proteinExistence type="predicted"/>
<accession>A0ACC2MBB1</accession>
<reference evidence="1 2" key="1">
    <citation type="journal article" date="2022" name="Hortic Res">
        <title>A haplotype resolved chromosomal level avocado genome allows analysis of novel avocado genes.</title>
        <authorList>
            <person name="Nath O."/>
            <person name="Fletcher S.J."/>
            <person name="Hayward A."/>
            <person name="Shaw L.M."/>
            <person name="Masouleh A.K."/>
            <person name="Furtado A."/>
            <person name="Henry R.J."/>
            <person name="Mitter N."/>
        </authorList>
    </citation>
    <scope>NUCLEOTIDE SEQUENCE [LARGE SCALE GENOMIC DNA]</scope>
    <source>
        <strain evidence="2">cv. Hass</strain>
    </source>
</reference>
<protein>
    <submittedName>
        <fullName evidence="1">Uncharacterized protein</fullName>
    </submittedName>
</protein>
<organism evidence="1 2">
    <name type="scientific">Persea americana</name>
    <name type="common">Avocado</name>
    <dbReference type="NCBI Taxonomy" id="3435"/>
    <lineage>
        <taxon>Eukaryota</taxon>
        <taxon>Viridiplantae</taxon>
        <taxon>Streptophyta</taxon>
        <taxon>Embryophyta</taxon>
        <taxon>Tracheophyta</taxon>
        <taxon>Spermatophyta</taxon>
        <taxon>Magnoliopsida</taxon>
        <taxon>Magnoliidae</taxon>
        <taxon>Laurales</taxon>
        <taxon>Lauraceae</taxon>
        <taxon>Persea</taxon>
    </lineage>
</organism>
<keyword evidence="2" id="KW-1185">Reference proteome</keyword>
<dbReference type="Proteomes" id="UP001234297">
    <property type="component" value="Chromosome 2"/>
</dbReference>
<evidence type="ECO:0000313" key="1">
    <source>
        <dbReference type="EMBL" id="KAJ8642733.1"/>
    </source>
</evidence>
<comment type="caution">
    <text evidence="1">The sequence shown here is derived from an EMBL/GenBank/DDBJ whole genome shotgun (WGS) entry which is preliminary data.</text>
</comment>
<evidence type="ECO:0000313" key="2">
    <source>
        <dbReference type="Proteomes" id="UP001234297"/>
    </source>
</evidence>
<name>A0ACC2MBB1_PERAE</name>
<dbReference type="EMBL" id="CM056810">
    <property type="protein sequence ID" value="KAJ8642733.1"/>
    <property type="molecule type" value="Genomic_DNA"/>
</dbReference>
<sequence length="352" mass="39582">MARDEFQSPENTRHADKQSSRISNVETMESLLSPRFRSAAAMAGWDEETLLLASMIIEDTPERESKHKRRASQQFKTPPASSRRKRRAQQQNPSPIPVGAICLNEEENEDANGKKNKNTKVAVTEEKKKEEGEGSLPMESGVSSSAPVLPCMDRLREELSCAICLEICFEPSTTTCGHSFCKKCLKSAADKCGKRCPKCRQLISNGRSCTVNTVLWNTIQLLFPDEVEARKIAVKHTREANQKSPKEDGYSTRNVAFDSAITGGNISRRARRESSQEEDAAMGRRRNSSWRRTRIGPSQEEDAALALRLQREEFMDAFGRVADDEPRISLYSARSNLRAMASRARELRLRGR</sequence>